<keyword evidence="4" id="KW-0378">Hydrolase</keyword>
<gene>
    <name evidence="7" type="ORF">ACFSUO_08010</name>
</gene>
<comment type="caution">
    <text evidence="7">The sequence shown here is derived from an EMBL/GenBank/DDBJ whole genome shotgun (WGS) entry which is preliminary data.</text>
</comment>
<dbReference type="PANTHER" id="PTHR42978:SF2">
    <property type="entry name" value="102 KBASES UNSTABLE REGION: FROM 1 TO 119443"/>
    <property type="match status" value="1"/>
</dbReference>
<dbReference type="Pfam" id="PF00753">
    <property type="entry name" value="Lactamase_B"/>
    <property type="match status" value="1"/>
</dbReference>
<dbReference type="EMBL" id="JBHUNA010000018">
    <property type="protein sequence ID" value="MFD2760909.1"/>
    <property type="molecule type" value="Genomic_DNA"/>
</dbReference>
<protein>
    <submittedName>
        <fullName evidence="7">N-acyl homoserine lactonase family protein</fullName>
    </submittedName>
</protein>
<keyword evidence="3" id="KW-0479">Metal-binding</keyword>
<sequence length="282" mass="31915">MANVKKERPKLYVLDNGRMKMDKNLMIATSNQATIDNPNAPNEMVEFPIYTVFIDHPEGKILFDTACNPNAMGSEGRWIEQTQKAFPYTASEECYLYNRLEQINVDPKDVDYVVASHLHLDHAGCLEYFTNATVIVHEDELNGTMQTYARNQKSGAYIWADIDAWIKNNLTWQTIKPYEDNIELVDGVKILNFGSGHAWGMIGLQVELSELGSIILASDAIYTAESIGPPLKAPGIIYDSIGWAKSAERIKRLAKETNAEIWFGHDSEQFNSFRKSTEGYYE</sequence>
<comment type="similarity">
    <text evidence="2">Belongs to the metallo-beta-lactamase superfamily.</text>
</comment>
<dbReference type="InterPro" id="IPR001279">
    <property type="entry name" value="Metallo-B-lactamas"/>
</dbReference>
<dbReference type="Gene3D" id="3.60.15.10">
    <property type="entry name" value="Ribonuclease Z/Hydroxyacylglutathione hydrolase-like"/>
    <property type="match status" value="1"/>
</dbReference>
<organism evidence="7 8">
    <name type="scientific">Lentibacillus juripiscarius</name>
    <dbReference type="NCBI Taxonomy" id="257446"/>
    <lineage>
        <taxon>Bacteria</taxon>
        <taxon>Bacillati</taxon>
        <taxon>Bacillota</taxon>
        <taxon>Bacilli</taxon>
        <taxon>Bacillales</taxon>
        <taxon>Bacillaceae</taxon>
        <taxon>Lentibacillus</taxon>
    </lineage>
</organism>
<keyword evidence="5" id="KW-0862">Zinc</keyword>
<reference evidence="8" key="1">
    <citation type="journal article" date="2019" name="Int. J. Syst. Evol. Microbiol.">
        <title>The Global Catalogue of Microorganisms (GCM) 10K type strain sequencing project: providing services to taxonomists for standard genome sequencing and annotation.</title>
        <authorList>
            <consortium name="The Broad Institute Genomics Platform"/>
            <consortium name="The Broad Institute Genome Sequencing Center for Infectious Disease"/>
            <person name="Wu L."/>
            <person name="Ma J."/>
        </authorList>
    </citation>
    <scope>NUCLEOTIDE SEQUENCE [LARGE SCALE GENOMIC DNA]</scope>
    <source>
        <strain evidence="8">TISTR 1535</strain>
    </source>
</reference>
<dbReference type="PANTHER" id="PTHR42978">
    <property type="entry name" value="QUORUM-QUENCHING LACTONASE YTNP-RELATED-RELATED"/>
    <property type="match status" value="1"/>
</dbReference>
<evidence type="ECO:0000256" key="3">
    <source>
        <dbReference type="ARBA" id="ARBA00022723"/>
    </source>
</evidence>
<dbReference type="InterPro" id="IPR036866">
    <property type="entry name" value="RibonucZ/Hydroxyglut_hydro"/>
</dbReference>
<dbReference type="Proteomes" id="UP001597502">
    <property type="component" value="Unassembled WGS sequence"/>
</dbReference>
<accession>A0ABW5V8P1</accession>
<name>A0ABW5V8P1_9BACI</name>
<keyword evidence="8" id="KW-1185">Reference proteome</keyword>
<dbReference type="SUPFAM" id="SSF56281">
    <property type="entry name" value="Metallo-hydrolase/oxidoreductase"/>
    <property type="match status" value="1"/>
</dbReference>
<evidence type="ECO:0000256" key="4">
    <source>
        <dbReference type="ARBA" id="ARBA00022801"/>
    </source>
</evidence>
<evidence type="ECO:0000256" key="1">
    <source>
        <dbReference type="ARBA" id="ARBA00001947"/>
    </source>
</evidence>
<dbReference type="SMART" id="SM00849">
    <property type="entry name" value="Lactamase_B"/>
    <property type="match status" value="1"/>
</dbReference>
<proteinExistence type="inferred from homology"/>
<evidence type="ECO:0000256" key="2">
    <source>
        <dbReference type="ARBA" id="ARBA00007749"/>
    </source>
</evidence>
<evidence type="ECO:0000313" key="8">
    <source>
        <dbReference type="Proteomes" id="UP001597502"/>
    </source>
</evidence>
<evidence type="ECO:0000256" key="5">
    <source>
        <dbReference type="ARBA" id="ARBA00022833"/>
    </source>
</evidence>
<comment type="cofactor">
    <cofactor evidence="1">
        <name>Zn(2+)</name>
        <dbReference type="ChEBI" id="CHEBI:29105"/>
    </cofactor>
</comment>
<dbReference type="RefSeq" id="WP_382392864.1">
    <property type="nucleotide sequence ID" value="NZ_JBHUNA010000018.1"/>
</dbReference>
<feature type="domain" description="Metallo-beta-lactamase" evidence="6">
    <location>
        <begin position="48"/>
        <end position="265"/>
    </location>
</feature>
<dbReference type="CDD" id="cd07729">
    <property type="entry name" value="AHL_lactonase_MBL-fold"/>
    <property type="match status" value="1"/>
</dbReference>
<evidence type="ECO:0000313" key="7">
    <source>
        <dbReference type="EMBL" id="MFD2760909.1"/>
    </source>
</evidence>
<evidence type="ECO:0000259" key="6">
    <source>
        <dbReference type="SMART" id="SM00849"/>
    </source>
</evidence>
<dbReference type="InterPro" id="IPR051013">
    <property type="entry name" value="MBL_superfamily_lactonases"/>
</dbReference>